<reference evidence="2" key="1">
    <citation type="submission" date="2021-01" db="EMBL/GenBank/DDBJ databases">
        <title>Whole genome shotgun sequence of Actinoplanes capillaceus NBRC 16408.</title>
        <authorList>
            <person name="Komaki H."/>
            <person name="Tamura T."/>
        </authorList>
    </citation>
    <scope>NUCLEOTIDE SEQUENCE [LARGE SCALE GENOMIC DNA]</scope>
    <source>
        <strain evidence="2">NBRC 16408</strain>
    </source>
</reference>
<sequence length="74" mass="8116">MGHPGQLPASHHADYRQSGSGIHRSVSLATPQINPKINPIFWYGYRAPDRTTTVDALRARPADPSPLPAMWRAG</sequence>
<feature type="region of interest" description="Disordered" evidence="1">
    <location>
        <begin position="1"/>
        <end position="28"/>
    </location>
</feature>
<proteinExistence type="predicted"/>
<protein>
    <submittedName>
        <fullName evidence="2">Uncharacterized protein</fullName>
    </submittedName>
</protein>
<name>A0ABQ3WHN3_9ACTN</name>
<dbReference type="EMBL" id="BOMF01000058">
    <property type="protein sequence ID" value="GID45750.1"/>
    <property type="molecule type" value="Genomic_DNA"/>
</dbReference>
<comment type="caution">
    <text evidence="2">The sequence shown here is derived from an EMBL/GenBank/DDBJ whole genome shotgun (WGS) entry which is preliminary data.</text>
</comment>
<gene>
    <name evidence="2" type="ORF">Aca07nite_30250</name>
</gene>
<evidence type="ECO:0000256" key="1">
    <source>
        <dbReference type="SAM" id="MobiDB-lite"/>
    </source>
</evidence>
<organism evidence="2">
    <name type="scientific">Actinoplanes campanulatus</name>
    <dbReference type="NCBI Taxonomy" id="113559"/>
    <lineage>
        <taxon>Bacteria</taxon>
        <taxon>Bacillati</taxon>
        <taxon>Actinomycetota</taxon>
        <taxon>Actinomycetes</taxon>
        <taxon>Micromonosporales</taxon>
        <taxon>Micromonosporaceae</taxon>
        <taxon>Actinoplanes</taxon>
    </lineage>
</organism>
<evidence type="ECO:0000313" key="2">
    <source>
        <dbReference type="EMBL" id="GID45750.1"/>
    </source>
</evidence>
<accession>A0ABQ3WHN3</accession>